<evidence type="ECO:0000256" key="6">
    <source>
        <dbReference type="ARBA" id="ARBA00023136"/>
    </source>
</evidence>
<keyword evidence="2 7" id="KW-0812">Transmembrane</keyword>
<dbReference type="InterPro" id="IPR007274">
    <property type="entry name" value="Cop_transporter"/>
</dbReference>
<evidence type="ECO:0000313" key="8">
    <source>
        <dbReference type="EMBL" id="OAY67780.1"/>
    </source>
</evidence>
<comment type="caution">
    <text evidence="8">The sequence shown here is derived from an EMBL/GenBank/DDBJ whole genome shotgun (WGS) entry which is preliminary data.</text>
</comment>
<evidence type="ECO:0000313" key="9">
    <source>
        <dbReference type="Proteomes" id="UP000092600"/>
    </source>
</evidence>
<dbReference type="AlphaFoldDB" id="A0A199UT21"/>
<comment type="subcellular location">
    <subcellularLocation>
        <location evidence="7">Membrane</location>
        <topology evidence="7">Multi-pass membrane protein</topology>
    </subcellularLocation>
</comment>
<dbReference type="PANTHER" id="PTHR12483">
    <property type="entry name" value="SOLUTE CARRIER FAMILY 31 COPPER TRANSPORTERS"/>
    <property type="match status" value="1"/>
</dbReference>
<evidence type="ECO:0000256" key="1">
    <source>
        <dbReference type="ARBA" id="ARBA00006921"/>
    </source>
</evidence>
<dbReference type="Proteomes" id="UP000092600">
    <property type="component" value="Unassembled WGS sequence"/>
</dbReference>
<dbReference type="PANTHER" id="PTHR12483:SF117">
    <property type="entry name" value="COPPER TRANSPORTER 3"/>
    <property type="match status" value="1"/>
</dbReference>
<evidence type="ECO:0000256" key="4">
    <source>
        <dbReference type="ARBA" id="ARBA00022989"/>
    </source>
</evidence>
<dbReference type="GO" id="GO:0005375">
    <property type="term" value="F:copper ion transmembrane transporter activity"/>
    <property type="evidence" value="ECO:0007669"/>
    <property type="project" value="UniProtKB-UniRule"/>
</dbReference>
<organism evidence="8 9">
    <name type="scientific">Ananas comosus</name>
    <name type="common">Pineapple</name>
    <name type="synonym">Ananas ananas</name>
    <dbReference type="NCBI Taxonomy" id="4615"/>
    <lineage>
        <taxon>Eukaryota</taxon>
        <taxon>Viridiplantae</taxon>
        <taxon>Streptophyta</taxon>
        <taxon>Embryophyta</taxon>
        <taxon>Tracheophyta</taxon>
        <taxon>Spermatophyta</taxon>
        <taxon>Magnoliopsida</taxon>
        <taxon>Liliopsida</taxon>
        <taxon>Poales</taxon>
        <taxon>Bromeliaceae</taxon>
        <taxon>Bromelioideae</taxon>
        <taxon>Ananas</taxon>
    </lineage>
</organism>
<keyword evidence="6 7" id="KW-0472">Membrane</keyword>
<feature type="transmembrane region" description="Helical" evidence="7">
    <location>
        <begin position="34"/>
        <end position="54"/>
    </location>
</feature>
<keyword evidence="4 7" id="KW-1133">Transmembrane helix</keyword>
<keyword evidence="7" id="KW-0406">Ion transport</keyword>
<name>A0A199UT21_ANACO</name>
<dbReference type="Pfam" id="PF04145">
    <property type="entry name" value="Ctr"/>
    <property type="match status" value="1"/>
</dbReference>
<sequence>MSMGGMKMSYVHMTFFWGKNSEILFSGWPGARGGMYALALIVVFLLAVLVEWTARYDV</sequence>
<comment type="similarity">
    <text evidence="1 7">Belongs to the copper transporter (Ctr) (TC 1.A.56) family. SLC31A subfamily.</text>
</comment>
<gene>
    <name evidence="8" type="ORF">ACMD2_27469</name>
</gene>
<reference evidence="8 9" key="1">
    <citation type="journal article" date="2016" name="DNA Res.">
        <title>The draft genome of MD-2 pineapple using hybrid error correction of long reads.</title>
        <authorList>
            <person name="Redwan R.M."/>
            <person name="Saidin A."/>
            <person name="Kumar S.V."/>
        </authorList>
    </citation>
    <scope>NUCLEOTIDE SEQUENCE [LARGE SCALE GENOMIC DNA]</scope>
    <source>
        <strain evidence="9">cv. MD2</strain>
        <tissue evidence="8">Leaf</tissue>
    </source>
</reference>
<keyword evidence="5 7" id="KW-0186">Copper</keyword>
<dbReference type="GO" id="GO:0005886">
    <property type="term" value="C:plasma membrane"/>
    <property type="evidence" value="ECO:0007669"/>
    <property type="project" value="TreeGrafter"/>
</dbReference>
<evidence type="ECO:0000256" key="2">
    <source>
        <dbReference type="ARBA" id="ARBA00022692"/>
    </source>
</evidence>
<proteinExistence type="inferred from homology"/>
<dbReference type="STRING" id="4615.A0A199UT21"/>
<evidence type="ECO:0000256" key="3">
    <source>
        <dbReference type="ARBA" id="ARBA00022796"/>
    </source>
</evidence>
<protein>
    <recommendedName>
        <fullName evidence="7">Copper transport protein</fullName>
    </recommendedName>
</protein>
<dbReference type="EMBL" id="LSRQ01005288">
    <property type="protein sequence ID" value="OAY67780.1"/>
    <property type="molecule type" value="Genomic_DNA"/>
</dbReference>
<evidence type="ECO:0000256" key="5">
    <source>
        <dbReference type="ARBA" id="ARBA00023008"/>
    </source>
</evidence>
<keyword evidence="7" id="KW-0813">Transport</keyword>
<feature type="non-terminal residue" evidence="8">
    <location>
        <position position="58"/>
    </location>
</feature>
<accession>A0A199UT21</accession>
<keyword evidence="3 7" id="KW-0187">Copper transport</keyword>
<evidence type="ECO:0000256" key="7">
    <source>
        <dbReference type="RuleBase" id="RU367022"/>
    </source>
</evidence>